<reference evidence="2" key="1">
    <citation type="submission" date="2020-04" db="EMBL/GenBank/DDBJ databases">
        <authorList>
            <person name="Zhang T."/>
        </authorList>
    </citation>
    <scope>NUCLEOTIDE SEQUENCE</scope>
    <source>
        <strain evidence="2">HKST-UBA11</strain>
    </source>
</reference>
<feature type="chain" id="PRO_5036959179" evidence="1">
    <location>
        <begin position="23"/>
        <end position="298"/>
    </location>
</feature>
<gene>
    <name evidence="2" type="ORF">KC717_01645</name>
</gene>
<keyword evidence="1" id="KW-0732">Signal</keyword>
<sequence length="298" mass="32252">MKKVIWILSLVFLFACMETPEATPLVQEGPLPVGETERPTAVSVEPKSDVEILEGIPGVSVNRQTGEITLPAVEGVFGEVPEFRSCIVSGLQDFELVEKFDFVVEHCEGNLQEGNANGIFTLIKVTLPDVRINGLVLASIIDGIGIAGLGEGLQKVATDVIIFNREDGEDGLLGGNIINGSSQAYTNAVPGISSTFTSIPLGSDNVDNFNAVGTEMCQTQLIAMEDSVEAEKLCNSYGVAVSTSWLGWTYDQYKAFMNLSSFQLDSGQIINFEPISEEAFEFLSEELSGRPDILQWKE</sequence>
<evidence type="ECO:0000313" key="3">
    <source>
        <dbReference type="Proteomes" id="UP000754563"/>
    </source>
</evidence>
<accession>A0A955RK21</accession>
<evidence type="ECO:0000313" key="2">
    <source>
        <dbReference type="EMBL" id="MCA9385331.1"/>
    </source>
</evidence>
<comment type="caution">
    <text evidence="2">The sequence shown here is derived from an EMBL/GenBank/DDBJ whole genome shotgun (WGS) entry which is preliminary data.</text>
</comment>
<feature type="signal peptide" evidence="1">
    <location>
        <begin position="1"/>
        <end position="22"/>
    </location>
</feature>
<protein>
    <submittedName>
        <fullName evidence="2">Uncharacterized protein</fullName>
    </submittedName>
</protein>
<name>A0A955RK21_9BACT</name>
<dbReference type="AlphaFoldDB" id="A0A955RK21"/>
<reference evidence="2" key="2">
    <citation type="journal article" date="2021" name="Microbiome">
        <title>Successional dynamics and alternative stable states in a saline activated sludge microbial community over 9 years.</title>
        <authorList>
            <person name="Wang Y."/>
            <person name="Ye J."/>
            <person name="Ju F."/>
            <person name="Liu L."/>
            <person name="Boyd J.A."/>
            <person name="Deng Y."/>
            <person name="Parks D.H."/>
            <person name="Jiang X."/>
            <person name="Yin X."/>
            <person name="Woodcroft B.J."/>
            <person name="Tyson G.W."/>
            <person name="Hugenholtz P."/>
            <person name="Polz M.F."/>
            <person name="Zhang T."/>
        </authorList>
    </citation>
    <scope>NUCLEOTIDE SEQUENCE</scope>
    <source>
        <strain evidence="2">HKST-UBA11</strain>
    </source>
</reference>
<dbReference type="EMBL" id="JAGQLH010000014">
    <property type="protein sequence ID" value="MCA9385331.1"/>
    <property type="molecule type" value="Genomic_DNA"/>
</dbReference>
<dbReference type="PROSITE" id="PS51257">
    <property type="entry name" value="PROKAR_LIPOPROTEIN"/>
    <property type="match status" value="1"/>
</dbReference>
<proteinExistence type="predicted"/>
<organism evidence="2 3">
    <name type="scientific">Candidatus Dojkabacteria bacterium</name>
    <dbReference type="NCBI Taxonomy" id="2099670"/>
    <lineage>
        <taxon>Bacteria</taxon>
        <taxon>Candidatus Dojkabacteria</taxon>
    </lineage>
</organism>
<evidence type="ECO:0000256" key="1">
    <source>
        <dbReference type="SAM" id="SignalP"/>
    </source>
</evidence>
<dbReference type="Proteomes" id="UP000754563">
    <property type="component" value="Unassembled WGS sequence"/>
</dbReference>